<keyword evidence="5 7" id="KW-0472">Membrane</keyword>
<dbReference type="GO" id="GO:0022857">
    <property type="term" value="F:transmembrane transporter activity"/>
    <property type="evidence" value="ECO:0007669"/>
    <property type="project" value="InterPro"/>
</dbReference>
<reference evidence="9" key="2">
    <citation type="submission" date="2023-06" db="EMBL/GenBank/DDBJ databases">
        <authorList>
            <consortium name="Lawrence Berkeley National Laboratory"/>
            <person name="Haridas S."/>
            <person name="Hensen N."/>
            <person name="Bonometti L."/>
            <person name="Westerberg I."/>
            <person name="Brannstrom I.O."/>
            <person name="Guillou S."/>
            <person name="Cros-Aarteil S."/>
            <person name="Calhoun S."/>
            <person name="Kuo A."/>
            <person name="Mondo S."/>
            <person name="Pangilinan J."/>
            <person name="Riley R."/>
            <person name="Labutti K."/>
            <person name="Andreopoulos B."/>
            <person name="Lipzen A."/>
            <person name="Chen C."/>
            <person name="Yanf M."/>
            <person name="Daum C."/>
            <person name="Ng V."/>
            <person name="Clum A."/>
            <person name="Steindorff A."/>
            <person name="Ohm R."/>
            <person name="Martin F."/>
            <person name="Silar P."/>
            <person name="Natvig D."/>
            <person name="Lalanne C."/>
            <person name="Gautier V."/>
            <person name="Ament-Velasquez S.L."/>
            <person name="Kruys A."/>
            <person name="Hutchinson M.I."/>
            <person name="Powell A.J."/>
            <person name="Barry K."/>
            <person name="Miller A.N."/>
            <person name="Grigoriev I.V."/>
            <person name="Debuchy R."/>
            <person name="Gladieux P."/>
            <person name="Thoren M.H."/>
            <person name="Johannesson H."/>
        </authorList>
    </citation>
    <scope>NUCLEOTIDE SEQUENCE</scope>
    <source>
        <strain evidence="9">SMH4131-1</strain>
    </source>
</reference>
<dbReference type="GO" id="GO:0005886">
    <property type="term" value="C:plasma membrane"/>
    <property type="evidence" value="ECO:0007669"/>
    <property type="project" value="TreeGrafter"/>
</dbReference>
<dbReference type="InterPro" id="IPR011701">
    <property type="entry name" value="MFS"/>
</dbReference>
<feature type="compositionally biased region" description="Basic and acidic residues" evidence="6">
    <location>
        <begin position="603"/>
        <end position="614"/>
    </location>
</feature>
<protein>
    <submittedName>
        <fullName evidence="9">Major facilitator superfamily-domain-containing protein</fullName>
    </submittedName>
</protein>
<evidence type="ECO:0000256" key="1">
    <source>
        <dbReference type="ARBA" id="ARBA00004141"/>
    </source>
</evidence>
<feature type="compositionally biased region" description="Low complexity" evidence="6">
    <location>
        <begin position="71"/>
        <end position="82"/>
    </location>
</feature>
<feature type="transmembrane region" description="Helical" evidence="7">
    <location>
        <begin position="483"/>
        <end position="507"/>
    </location>
</feature>
<feature type="compositionally biased region" description="Polar residues" evidence="6">
    <location>
        <begin position="55"/>
        <end position="67"/>
    </location>
</feature>
<comment type="caution">
    <text evidence="9">The sequence shown here is derived from an EMBL/GenBank/DDBJ whole genome shotgun (WGS) entry which is preliminary data.</text>
</comment>
<evidence type="ECO:0000313" key="10">
    <source>
        <dbReference type="Proteomes" id="UP001286456"/>
    </source>
</evidence>
<accession>A0AAE0M764</accession>
<feature type="transmembrane region" description="Helical" evidence="7">
    <location>
        <begin position="355"/>
        <end position="377"/>
    </location>
</feature>
<dbReference type="FunFam" id="1.20.1720.10:FF:000014">
    <property type="entry name" value="MFS drug transporter, putative"/>
    <property type="match status" value="1"/>
</dbReference>
<keyword evidence="4 7" id="KW-1133">Transmembrane helix</keyword>
<feature type="transmembrane region" description="Helical" evidence="7">
    <location>
        <begin position="285"/>
        <end position="305"/>
    </location>
</feature>
<organism evidence="9 10">
    <name type="scientific">Cercophora scortea</name>
    <dbReference type="NCBI Taxonomy" id="314031"/>
    <lineage>
        <taxon>Eukaryota</taxon>
        <taxon>Fungi</taxon>
        <taxon>Dikarya</taxon>
        <taxon>Ascomycota</taxon>
        <taxon>Pezizomycotina</taxon>
        <taxon>Sordariomycetes</taxon>
        <taxon>Sordariomycetidae</taxon>
        <taxon>Sordariales</taxon>
        <taxon>Lasiosphaeriaceae</taxon>
        <taxon>Cercophora</taxon>
    </lineage>
</organism>
<dbReference type="PANTHER" id="PTHR23501">
    <property type="entry name" value="MAJOR FACILITATOR SUPERFAMILY"/>
    <property type="match status" value="1"/>
</dbReference>
<feature type="transmembrane region" description="Helical" evidence="7">
    <location>
        <begin position="220"/>
        <end position="243"/>
    </location>
</feature>
<dbReference type="SUPFAM" id="SSF103473">
    <property type="entry name" value="MFS general substrate transporter"/>
    <property type="match status" value="2"/>
</dbReference>
<evidence type="ECO:0000256" key="7">
    <source>
        <dbReference type="SAM" id="Phobius"/>
    </source>
</evidence>
<feature type="compositionally biased region" description="Basic and acidic residues" evidence="6">
    <location>
        <begin position="625"/>
        <end position="638"/>
    </location>
</feature>
<keyword evidence="10" id="KW-1185">Reference proteome</keyword>
<dbReference type="EMBL" id="JAUEPO010000005">
    <property type="protein sequence ID" value="KAK3321078.1"/>
    <property type="molecule type" value="Genomic_DNA"/>
</dbReference>
<feature type="region of interest" description="Disordered" evidence="6">
    <location>
        <begin position="30"/>
        <end position="84"/>
    </location>
</feature>
<feature type="transmembrane region" description="Helical" evidence="7">
    <location>
        <begin position="317"/>
        <end position="335"/>
    </location>
</feature>
<feature type="transmembrane region" description="Helical" evidence="7">
    <location>
        <begin position="162"/>
        <end position="180"/>
    </location>
</feature>
<evidence type="ECO:0000256" key="4">
    <source>
        <dbReference type="ARBA" id="ARBA00022989"/>
    </source>
</evidence>
<dbReference type="PRINTS" id="PR00173">
    <property type="entry name" value="EDTRNSPORT"/>
</dbReference>
<dbReference type="AlphaFoldDB" id="A0AAE0M764"/>
<dbReference type="Gene3D" id="1.20.1720.10">
    <property type="entry name" value="Multidrug resistance protein D"/>
    <property type="match status" value="1"/>
</dbReference>
<evidence type="ECO:0000256" key="5">
    <source>
        <dbReference type="ARBA" id="ARBA00023136"/>
    </source>
</evidence>
<keyword evidence="3 7" id="KW-0812">Transmembrane</keyword>
<reference evidence="9" key="1">
    <citation type="journal article" date="2023" name="Mol. Phylogenet. Evol.">
        <title>Genome-scale phylogeny and comparative genomics of the fungal order Sordariales.</title>
        <authorList>
            <person name="Hensen N."/>
            <person name="Bonometti L."/>
            <person name="Westerberg I."/>
            <person name="Brannstrom I.O."/>
            <person name="Guillou S."/>
            <person name="Cros-Aarteil S."/>
            <person name="Calhoun S."/>
            <person name="Haridas S."/>
            <person name="Kuo A."/>
            <person name="Mondo S."/>
            <person name="Pangilinan J."/>
            <person name="Riley R."/>
            <person name="LaButti K."/>
            <person name="Andreopoulos B."/>
            <person name="Lipzen A."/>
            <person name="Chen C."/>
            <person name="Yan M."/>
            <person name="Daum C."/>
            <person name="Ng V."/>
            <person name="Clum A."/>
            <person name="Steindorff A."/>
            <person name="Ohm R.A."/>
            <person name="Martin F."/>
            <person name="Silar P."/>
            <person name="Natvig D.O."/>
            <person name="Lalanne C."/>
            <person name="Gautier V."/>
            <person name="Ament-Velasquez S.L."/>
            <person name="Kruys A."/>
            <person name="Hutchinson M.I."/>
            <person name="Powell A.J."/>
            <person name="Barry K."/>
            <person name="Miller A.N."/>
            <person name="Grigoriev I.V."/>
            <person name="Debuchy R."/>
            <person name="Gladieux P."/>
            <person name="Hiltunen Thoren M."/>
            <person name="Johannesson H."/>
        </authorList>
    </citation>
    <scope>NUCLEOTIDE SEQUENCE</scope>
    <source>
        <strain evidence="9">SMH4131-1</strain>
    </source>
</reference>
<evidence type="ECO:0000256" key="3">
    <source>
        <dbReference type="ARBA" id="ARBA00022692"/>
    </source>
</evidence>
<dbReference type="PROSITE" id="PS50850">
    <property type="entry name" value="MFS"/>
    <property type="match status" value="1"/>
</dbReference>
<gene>
    <name evidence="9" type="ORF">B0T19DRAFT_466273</name>
</gene>
<comment type="subcellular location">
    <subcellularLocation>
        <location evidence="1">Membrane</location>
        <topology evidence="1">Multi-pass membrane protein</topology>
    </subcellularLocation>
</comment>
<feature type="domain" description="Major facilitator superfamily (MFS) profile" evidence="8">
    <location>
        <begin position="97"/>
        <end position="587"/>
    </location>
</feature>
<feature type="transmembrane region" description="Helical" evidence="7">
    <location>
        <begin position="420"/>
        <end position="439"/>
    </location>
</feature>
<dbReference type="CDD" id="cd17502">
    <property type="entry name" value="MFS_Azr1_MDR_like"/>
    <property type="match status" value="1"/>
</dbReference>
<feature type="transmembrane region" description="Helical" evidence="7">
    <location>
        <begin position="563"/>
        <end position="582"/>
    </location>
</feature>
<dbReference type="Gene3D" id="1.20.1250.20">
    <property type="entry name" value="MFS general substrate transporter like domains"/>
    <property type="match status" value="1"/>
</dbReference>
<dbReference type="Proteomes" id="UP001286456">
    <property type="component" value="Unassembled WGS sequence"/>
</dbReference>
<dbReference type="InterPro" id="IPR036259">
    <property type="entry name" value="MFS_trans_sf"/>
</dbReference>
<feature type="compositionally biased region" description="Polar residues" evidence="6">
    <location>
        <begin position="30"/>
        <end position="43"/>
    </location>
</feature>
<evidence type="ECO:0000259" key="8">
    <source>
        <dbReference type="PROSITE" id="PS50850"/>
    </source>
</evidence>
<sequence>MWGNYLVDTCTGESATTGINMKPGPICPSFQQCSRTPASSSMDNAIDSDPDQNPRRLSQGQDEQPNESAGPVSNNSQPSNPNDAVAPKLSATAIALIMAPLSLSVLLSSLDLTIVTPAVPAIVSSFHSVSGLVWIGSAFILANTATTPVWGSVADIWGRKPIILIAVAIFLAGSLLCALAPTIDVLIAGRALQGAGASGMGTMVNVVINDTFSLRDRGLYLAITSIVWAIGSAVGPVIGGVLTTRLNWRWCFWVNLPIGAVVFVVLLFFLDIPTPNTPVLEGLKAIDWAGSLLIVGSALMILLGLEFGDVTHPWSSVTVVCLIVFGLVVVGVFVVNELKFAVNPVIPLRLFTNRSSVAAYSVFACNFYVLIGLSYYLPLYSQSALGSDALTSGIHLVPLIVSTSLSAACTGAFIKQTGVYLPVMYVAQVLLTLGVGLFLNLEFGNNLTKLIVFEIITGIGIGMNMEPPLLAALAPAKVLDTAAIVATMGFLRALATAIAVVVGGVIFQNRMNAANQGLADQFGPQLAGNFTGGQATASVELIPLLPVDQQDVVRRVYFESLRAVWIMYIAVAGLSLVSNLFVRAHHLSSETRTALLGVDRAKAEQDGDVQRRDIGSPGGNGGRIELVRRRPRVVESPE</sequence>
<dbReference type="Pfam" id="PF07690">
    <property type="entry name" value="MFS_1"/>
    <property type="match status" value="1"/>
</dbReference>
<feature type="transmembrane region" description="Helical" evidence="7">
    <location>
        <begin position="250"/>
        <end position="270"/>
    </location>
</feature>
<feature type="transmembrane region" description="Helical" evidence="7">
    <location>
        <begin position="446"/>
        <end position="463"/>
    </location>
</feature>
<name>A0AAE0M764_9PEZI</name>
<proteinExistence type="inferred from homology"/>
<evidence type="ECO:0000256" key="2">
    <source>
        <dbReference type="ARBA" id="ARBA00007520"/>
    </source>
</evidence>
<evidence type="ECO:0000313" key="9">
    <source>
        <dbReference type="EMBL" id="KAK3321078.1"/>
    </source>
</evidence>
<evidence type="ECO:0000256" key="6">
    <source>
        <dbReference type="SAM" id="MobiDB-lite"/>
    </source>
</evidence>
<dbReference type="PANTHER" id="PTHR23501:SF102">
    <property type="entry name" value="DRUG TRANSPORTER, PUTATIVE (AFU_ORTHOLOGUE AFUA_3G08530)-RELATED"/>
    <property type="match status" value="1"/>
</dbReference>
<dbReference type="InterPro" id="IPR020846">
    <property type="entry name" value="MFS_dom"/>
</dbReference>
<feature type="region of interest" description="Disordered" evidence="6">
    <location>
        <begin position="603"/>
        <end position="638"/>
    </location>
</feature>
<comment type="similarity">
    <text evidence="2">Belongs to the major facilitator superfamily. TCR/Tet family.</text>
</comment>
<feature type="transmembrane region" description="Helical" evidence="7">
    <location>
        <begin position="389"/>
        <end position="414"/>
    </location>
</feature>